<keyword evidence="1" id="KW-0472">Membrane</keyword>
<keyword evidence="1" id="KW-1133">Transmembrane helix</keyword>
<evidence type="ECO:0000313" key="3">
    <source>
        <dbReference type="Proteomes" id="UP000177088"/>
    </source>
</evidence>
<feature type="transmembrane region" description="Helical" evidence="1">
    <location>
        <begin position="87"/>
        <end position="108"/>
    </location>
</feature>
<gene>
    <name evidence="2" type="ORF">A3C96_01765</name>
</gene>
<dbReference type="Proteomes" id="UP000177088">
    <property type="component" value="Unassembled WGS sequence"/>
</dbReference>
<accession>A0A1F7U8J3</accession>
<reference evidence="2 3" key="1">
    <citation type="journal article" date="2016" name="Nat. Commun.">
        <title>Thousands of microbial genomes shed light on interconnected biogeochemical processes in an aquifer system.</title>
        <authorList>
            <person name="Anantharaman K."/>
            <person name="Brown C.T."/>
            <person name="Hug L.A."/>
            <person name="Sharon I."/>
            <person name="Castelle C.J."/>
            <person name="Probst A.J."/>
            <person name="Thomas B.C."/>
            <person name="Singh A."/>
            <person name="Wilkins M.J."/>
            <person name="Karaoz U."/>
            <person name="Brodie E.L."/>
            <person name="Williams K.H."/>
            <person name="Hubbard S.S."/>
            <person name="Banfield J.F."/>
        </authorList>
    </citation>
    <scope>NUCLEOTIDE SEQUENCE [LARGE SCALE GENOMIC DNA]</scope>
</reference>
<name>A0A1F7U8J3_9BACT</name>
<dbReference type="AlphaFoldDB" id="A0A1F7U8J3"/>
<evidence type="ECO:0000256" key="1">
    <source>
        <dbReference type="SAM" id="Phobius"/>
    </source>
</evidence>
<sequence>MFLLTHAAIGATAIAAAGIASPVGAFGLGWLTHYLADAVPHGDEAVGVWARGPGGVRKLAAAAFADCGLIAMTLAIGYVFDRLSWPLAAAAVGATVPDFMLGFERIAGRRLFGPLGPFHERLHNFLKIDFPLPVGLVAQGLLAVLLWWRLFGA</sequence>
<feature type="transmembrane region" description="Helical" evidence="1">
    <location>
        <begin position="128"/>
        <end position="148"/>
    </location>
</feature>
<comment type="caution">
    <text evidence="2">The sequence shown here is derived from an EMBL/GenBank/DDBJ whole genome shotgun (WGS) entry which is preliminary data.</text>
</comment>
<keyword evidence="1" id="KW-0812">Transmembrane</keyword>
<proteinExistence type="predicted"/>
<protein>
    <submittedName>
        <fullName evidence="2">Uncharacterized protein</fullName>
    </submittedName>
</protein>
<evidence type="ECO:0000313" key="2">
    <source>
        <dbReference type="EMBL" id="OGL74569.1"/>
    </source>
</evidence>
<feature type="transmembrane region" description="Helical" evidence="1">
    <location>
        <begin position="59"/>
        <end position="80"/>
    </location>
</feature>
<organism evidence="2 3">
    <name type="scientific">Candidatus Uhrbacteria bacterium RIFCSPHIGHO2_02_FULL_60_10</name>
    <dbReference type="NCBI Taxonomy" id="1802392"/>
    <lineage>
        <taxon>Bacteria</taxon>
        <taxon>Candidatus Uhriibacteriota</taxon>
    </lineage>
</organism>
<dbReference type="EMBL" id="MGEA01000014">
    <property type="protein sequence ID" value="OGL74569.1"/>
    <property type="molecule type" value="Genomic_DNA"/>
</dbReference>